<keyword evidence="2" id="KW-1185">Reference proteome</keyword>
<gene>
    <name evidence="1" type="ORF">R3W88_016480</name>
</gene>
<reference evidence="1 2" key="1">
    <citation type="submission" date="2023-10" db="EMBL/GenBank/DDBJ databases">
        <title>Genome-Wide Identification Analysis in wild type Solanum Pinnatisectum Reveals Some Genes Defensing Phytophthora Infestans.</title>
        <authorList>
            <person name="Sun C."/>
        </authorList>
    </citation>
    <scope>NUCLEOTIDE SEQUENCE [LARGE SCALE GENOMIC DNA]</scope>
    <source>
        <strain evidence="1">LQN</strain>
        <tissue evidence="1">Leaf</tissue>
    </source>
</reference>
<dbReference type="AlphaFoldDB" id="A0AAV9KYM8"/>
<evidence type="ECO:0000313" key="1">
    <source>
        <dbReference type="EMBL" id="KAK4718142.1"/>
    </source>
</evidence>
<protein>
    <recommendedName>
        <fullName evidence="3">Retrovirus-related Pol polyprotein from transposon TNT 1-94</fullName>
    </recommendedName>
</protein>
<dbReference type="Pfam" id="PF14223">
    <property type="entry name" value="Retrotran_gag_2"/>
    <property type="match status" value="1"/>
</dbReference>
<name>A0AAV9KYM8_9SOLN</name>
<dbReference type="EMBL" id="JAWPEI010000008">
    <property type="protein sequence ID" value="KAK4718142.1"/>
    <property type="molecule type" value="Genomic_DNA"/>
</dbReference>
<comment type="caution">
    <text evidence="1">The sequence shown here is derived from an EMBL/GenBank/DDBJ whole genome shotgun (WGS) entry which is preliminary data.</text>
</comment>
<sequence length="89" mass="10046">MTEGTLVKTHLDEFNSIIMDLKNIDIKIESEDQAIIMLCFLPLSYDTFVDTFLYGKDSISLDDVSNALKSKALKSFLNSKTGKNTTYEL</sequence>
<evidence type="ECO:0000313" key="2">
    <source>
        <dbReference type="Proteomes" id="UP001311915"/>
    </source>
</evidence>
<proteinExistence type="predicted"/>
<organism evidence="1 2">
    <name type="scientific">Solanum pinnatisectum</name>
    <name type="common">tansyleaf nightshade</name>
    <dbReference type="NCBI Taxonomy" id="50273"/>
    <lineage>
        <taxon>Eukaryota</taxon>
        <taxon>Viridiplantae</taxon>
        <taxon>Streptophyta</taxon>
        <taxon>Embryophyta</taxon>
        <taxon>Tracheophyta</taxon>
        <taxon>Spermatophyta</taxon>
        <taxon>Magnoliopsida</taxon>
        <taxon>eudicotyledons</taxon>
        <taxon>Gunneridae</taxon>
        <taxon>Pentapetalae</taxon>
        <taxon>asterids</taxon>
        <taxon>lamiids</taxon>
        <taxon>Solanales</taxon>
        <taxon>Solanaceae</taxon>
        <taxon>Solanoideae</taxon>
        <taxon>Solaneae</taxon>
        <taxon>Solanum</taxon>
    </lineage>
</organism>
<dbReference type="Proteomes" id="UP001311915">
    <property type="component" value="Unassembled WGS sequence"/>
</dbReference>
<evidence type="ECO:0008006" key="3">
    <source>
        <dbReference type="Google" id="ProtNLM"/>
    </source>
</evidence>
<accession>A0AAV9KYM8</accession>